<dbReference type="Gene3D" id="1.10.3810.10">
    <property type="entry name" value="Biosynthetic peptidoglycan transglycosylase-like"/>
    <property type="match status" value="1"/>
</dbReference>
<gene>
    <name evidence="13" type="ORF">SHK19_21975</name>
</gene>
<dbReference type="SUPFAM" id="SSF103647">
    <property type="entry name" value="TSP type-3 repeat"/>
    <property type="match status" value="1"/>
</dbReference>
<keyword evidence="6" id="KW-0511">Multifunctional enzyme</keyword>
<dbReference type="SUPFAM" id="SSF56601">
    <property type="entry name" value="beta-lactamase/transpeptidase-like"/>
    <property type="match status" value="1"/>
</dbReference>
<keyword evidence="5" id="KW-0378">Hydrolase</keyword>
<evidence type="ECO:0000256" key="4">
    <source>
        <dbReference type="ARBA" id="ARBA00022679"/>
    </source>
</evidence>
<dbReference type="InterPro" id="IPR001264">
    <property type="entry name" value="Glyco_trans_51"/>
</dbReference>
<dbReference type="SUPFAM" id="SSF53955">
    <property type="entry name" value="Lysozyme-like"/>
    <property type="match status" value="1"/>
</dbReference>
<keyword evidence="14" id="KW-1185">Reference proteome</keyword>
<accession>A0ABZ0ZRA3</accession>
<comment type="catalytic activity">
    <reaction evidence="7">
        <text>Preferential cleavage: (Ac)2-L-Lys-D-Ala-|-D-Ala. Also transpeptidation of peptidyl-alanyl moieties that are N-acyl substituents of D-alanine.</text>
        <dbReference type="EC" id="3.4.16.4"/>
    </reaction>
</comment>
<evidence type="ECO:0000256" key="3">
    <source>
        <dbReference type="ARBA" id="ARBA00022676"/>
    </source>
</evidence>
<dbReference type="Proteomes" id="UP001327225">
    <property type="component" value="Chromosome"/>
</dbReference>
<reference evidence="14" key="1">
    <citation type="submission" date="2023-12" db="EMBL/GenBank/DDBJ databases">
        <title>Novel species in genus Nocardioides.</title>
        <authorList>
            <person name="Zhou H."/>
        </authorList>
    </citation>
    <scope>NUCLEOTIDE SEQUENCE [LARGE SCALE GENOMIC DNA]</scope>
    <source>
        <strain evidence="14">HM61</strain>
    </source>
</reference>
<feature type="region of interest" description="Disordered" evidence="9">
    <location>
        <begin position="1"/>
        <end position="27"/>
    </location>
</feature>
<evidence type="ECO:0000313" key="14">
    <source>
        <dbReference type="Proteomes" id="UP001327225"/>
    </source>
</evidence>
<evidence type="ECO:0000313" key="13">
    <source>
        <dbReference type="EMBL" id="WQQ26610.1"/>
    </source>
</evidence>
<feature type="compositionally biased region" description="Acidic residues" evidence="9">
    <location>
        <begin position="691"/>
        <end position="712"/>
    </location>
</feature>
<keyword evidence="10" id="KW-1133">Transmembrane helix</keyword>
<dbReference type="PANTHER" id="PTHR32282:SF34">
    <property type="entry name" value="PENICILLIN-BINDING PROTEIN 1A"/>
    <property type="match status" value="1"/>
</dbReference>
<dbReference type="RefSeq" id="WP_322937480.1">
    <property type="nucleotide sequence ID" value="NZ_CP141059.1"/>
</dbReference>
<dbReference type="InterPro" id="IPR050396">
    <property type="entry name" value="Glycosyltr_51/Transpeptidase"/>
</dbReference>
<dbReference type="Pfam" id="PF00905">
    <property type="entry name" value="Transpeptidase"/>
    <property type="match status" value="1"/>
</dbReference>
<feature type="domain" description="Glycosyl transferase family 51" evidence="12">
    <location>
        <begin position="92"/>
        <end position="260"/>
    </location>
</feature>
<evidence type="ECO:0000256" key="7">
    <source>
        <dbReference type="ARBA" id="ARBA00034000"/>
    </source>
</evidence>
<dbReference type="PANTHER" id="PTHR32282">
    <property type="entry name" value="BINDING PROTEIN TRANSPEPTIDASE, PUTATIVE-RELATED"/>
    <property type="match status" value="1"/>
</dbReference>
<feature type="transmembrane region" description="Helical" evidence="10">
    <location>
        <begin position="39"/>
        <end position="59"/>
    </location>
</feature>
<protein>
    <submittedName>
        <fullName evidence="13">Transglycosylase domain-containing protein</fullName>
    </submittedName>
</protein>
<feature type="compositionally biased region" description="Basic residues" evidence="9">
    <location>
        <begin position="827"/>
        <end position="838"/>
    </location>
</feature>
<dbReference type="InterPro" id="IPR036950">
    <property type="entry name" value="PBP_transglycosylase"/>
</dbReference>
<evidence type="ECO:0000256" key="8">
    <source>
        <dbReference type="ARBA" id="ARBA00049902"/>
    </source>
</evidence>
<comment type="catalytic activity">
    <reaction evidence="8">
        <text>[GlcNAc-(1-&gt;4)-Mur2Ac(oyl-L-Ala-gamma-D-Glu-L-Lys-D-Ala-D-Ala)](n)-di-trans,octa-cis-undecaprenyl diphosphate + beta-D-GlcNAc-(1-&gt;4)-Mur2Ac(oyl-L-Ala-gamma-D-Glu-L-Lys-D-Ala-D-Ala)-di-trans,octa-cis-undecaprenyl diphosphate = [GlcNAc-(1-&gt;4)-Mur2Ac(oyl-L-Ala-gamma-D-Glu-L-Lys-D-Ala-D-Ala)](n+1)-di-trans,octa-cis-undecaprenyl diphosphate + di-trans,octa-cis-undecaprenyl diphosphate + H(+)</text>
        <dbReference type="Rhea" id="RHEA:23708"/>
        <dbReference type="Rhea" id="RHEA-COMP:9602"/>
        <dbReference type="Rhea" id="RHEA-COMP:9603"/>
        <dbReference type="ChEBI" id="CHEBI:15378"/>
        <dbReference type="ChEBI" id="CHEBI:58405"/>
        <dbReference type="ChEBI" id="CHEBI:60033"/>
        <dbReference type="ChEBI" id="CHEBI:78435"/>
        <dbReference type="EC" id="2.4.99.28"/>
    </reaction>
</comment>
<evidence type="ECO:0000256" key="10">
    <source>
        <dbReference type="SAM" id="Phobius"/>
    </source>
</evidence>
<feature type="compositionally biased region" description="Acidic residues" evidence="9">
    <location>
        <begin position="725"/>
        <end position="749"/>
    </location>
</feature>
<evidence type="ECO:0000259" key="11">
    <source>
        <dbReference type="Pfam" id="PF00905"/>
    </source>
</evidence>
<feature type="compositionally biased region" description="Acidic residues" evidence="9">
    <location>
        <begin position="762"/>
        <end position="778"/>
    </location>
</feature>
<dbReference type="Pfam" id="PF00912">
    <property type="entry name" value="Transgly"/>
    <property type="match status" value="1"/>
</dbReference>
<dbReference type="InterPro" id="IPR028974">
    <property type="entry name" value="TSP_type-3_rpt"/>
</dbReference>
<keyword evidence="4" id="KW-0808">Transferase</keyword>
<dbReference type="InterPro" id="IPR012338">
    <property type="entry name" value="Beta-lactam/transpept-like"/>
</dbReference>
<proteinExistence type="predicted"/>
<keyword evidence="10" id="KW-0812">Transmembrane</keyword>
<evidence type="ECO:0000256" key="1">
    <source>
        <dbReference type="ARBA" id="ARBA00022645"/>
    </source>
</evidence>
<evidence type="ECO:0000256" key="9">
    <source>
        <dbReference type="SAM" id="MobiDB-lite"/>
    </source>
</evidence>
<keyword evidence="10" id="KW-0472">Membrane</keyword>
<keyword evidence="3" id="KW-0328">Glycosyltransferase</keyword>
<dbReference type="EMBL" id="CP141059">
    <property type="protein sequence ID" value="WQQ26610.1"/>
    <property type="molecule type" value="Genomic_DNA"/>
</dbReference>
<evidence type="ECO:0000256" key="6">
    <source>
        <dbReference type="ARBA" id="ARBA00023268"/>
    </source>
</evidence>
<organism evidence="13 14">
    <name type="scientific">Nocardioides bizhenqiangii</name>
    <dbReference type="NCBI Taxonomy" id="3095076"/>
    <lineage>
        <taxon>Bacteria</taxon>
        <taxon>Bacillati</taxon>
        <taxon>Actinomycetota</taxon>
        <taxon>Actinomycetes</taxon>
        <taxon>Propionibacteriales</taxon>
        <taxon>Nocardioidaceae</taxon>
        <taxon>Nocardioides</taxon>
    </lineage>
</organism>
<keyword evidence="1" id="KW-0121">Carboxypeptidase</keyword>
<evidence type="ECO:0000259" key="12">
    <source>
        <dbReference type="Pfam" id="PF00912"/>
    </source>
</evidence>
<feature type="domain" description="Penicillin-binding protein transpeptidase" evidence="11">
    <location>
        <begin position="355"/>
        <end position="645"/>
    </location>
</feature>
<dbReference type="InterPro" id="IPR023346">
    <property type="entry name" value="Lysozyme-like_dom_sf"/>
</dbReference>
<feature type="region of interest" description="Disordered" evidence="9">
    <location>
        <begin position="666"/>
        <end position="838"/>
    </location>
</feature>
<keyword evidence="2" id="KW-0645">Protease</keyword>
<dbReference type="Gene3D" id="4.10.1080.10">
    <property type="entry name" value="TSP type-3 repeat"/>
    <property type="match status" value="1"/>
</dbReference>
<name>A0ABZ0ZRA3_9ACTN</name>
<evidence type="ECO:0000256" key="5">
    <source>
        <dbReference type="ARBA" id="ARBA00022801"/>
    </source>
</evidence>
<evidence type="ECO:0000256" key="2">
    <source>
        <dbReference type="ARBA" id="ARBA00022670"/>
    </source>
</evidence>
<dbReference type="InterPro" id="IPR001460">
    <property type="entry name" value="PCN-bd_Tpept"/>
</dbReference>
<sequence>MADGKRRASTTSGSSKKKSKSPSSEPTTWKRRLLKVTKWGSIGFLVMVLIAAGLFFIAYRSIDIPSANSDFTTQTTHVYYSDGETDLGRFAIQERDPIPLDEMPETLKGAVVAAEDQSFWTNEGIDPKGILRAAFSNASGGVTQGASTITQQYVKVLYLTQERSWKRKVKEAILSLKIENQYSKDEVLEGYLNTIYFGRGAYGVQAAAQAYFEVDAKDLNLRQSAVLAAVLNDPNDLDPANGKAARQALKGRYQYVVGEMEEMGEIDADERDRAYRRLPDFPEVEEEDAYGGQTGHVLQMVKQELLRLGFSEQEINGGGLEVTTTFTKKAMEAAEDGMKAARPEGYGYKNLHVAVATVEPGTGAVRGIYAGQDYLESQINWAVAGGQAGSTFKPFALAAGIKDGFSLKDTFDGNSPYIADDGTPFENQGDVPYGPVNLIRATEDSINTAYIDLTDSMEDGPQKIVDTAVDMGIPPAETPRNPWGFPTRSPALDPNLGVALGSQTVSPVNMANGYATIANGGVAAEPFIIEKVVDQNGDKRYDHKVQDHTAISEDIAADVSYAMQQVVEAGSGAEALSGFAWPAAGKTGTATNDDGDVTSAWFGGFTAQYSTAVMYVRGDGTEQLKDWLPYYFGGKHPAQTWRAVMDQVMEGEEPIPLAEPVYVDGEAPEEGHEPYTPPPPPPTKTKQTEEPSTDETESADSDGDGTPDDQDACPDNPEIPGSPDSDGDCVVDEAPVDSDGDGVPDDSDPCPDNGDIPGSPDTDGDCQVDTADSDGDGVPDDRDRCPDNPEIPGSPDLDGDCVVDSDQGGQGGGRDEATNRSTAVSDRRRRLVGRRAVR</sequence>
<dbReference type="Gene3D" id="3.40.710.10">
    <property type="entry name" value="DD-peptidase/beta-lactamase superfamily"/>
    <property type="match status" value="1"/>
</dbReference>